<evidence type="ECO:0000313" key="9">
    <source>
        <dbReference type="EMBL" id="GEP69001.1"/>
    </source>
</evidence>
<feature type="transmembrane region" description="Helical" evidence="8">
    <location>
        <begin position="325"/>
        <end position="350"/>
    </location>
</feature>
<feature type="transmembrane region" description="Helical" evidence="8">
    <location>
        <begin position="206"/>
        <end position="228"/>
    </location>
</feature>
<accession>A0A512PCS5</accession>
<feature type="transmembrane region" description="Helical" evidence="8">
    <location>
        <begin position="157"/>
        <end position="178"/>
    </location>
</feature>
<evidence type="ECO:0000256" key="5">
    <source>
        <dbReference type="ARBA" id="ARBA00022989"/>
    </source>
</evidence>
<evidence type="ECO:0000256" key="6">
    <source>
        <dbReference type="ARBA" id="ARBA00023136"/>
    </source>
</evidence>
<keyword evidence="4 8" id="KW-0812">Transmembrane</keyword>
<name>A0A512PCS5_9CELL</name>
<feature type="transmembrane region" description="Helical" evidence="8">
    <location>
        <begin position="240"/>
        <end position="266"/>
    </location>
</feature>
<dbReference type="EMBL" id="BKAL01000005">
    <property type="protein sequence ID" value="GEP69001.1"/>
    <property type="molecule type" value="Genomic_DNA"/>
</dbReference>
<dbReference type="InterPro" id="IPR018383">
    <property type="entry name" value="UPF0324_pro"/>
</dbReference>
<evidence type="ECO:0000256" key="3">
    <source>
        <dbReference type="ARBA" id="ARBA00022475"/>
    </source>
</evidence>
<comment type="subcellular location">
    <subcellularLocation>
        <location evidence="1">Cell membrane</location>
        <topology evidence="1">Multi-pass membrane protein</topology>
    </subcellularLocation>
</comment>
<feature type="transmembrane region" description="Helical" evidence="8">
    <location>
        <begin position="72"/>
        <end position="91"/>
    </location>
</feature>
<dbReference type="Proteomes" id="UP000321798">
    <property type="component" value="Unassembled WGS sequence"/>
</dbReference>
<reference evidence="9 10" key="1">
    <citation type="submission" date="2019-07" db="EMBL/GenBank/DDBJ databases">
        <title>Whole genome shotgun sequence of Cellulomonas soli NBRC 109434.</title>
        <authorList>
            <person name="Hosoyama A."/>
            <person name="Uohara A."/>
            <person name="Ohji S."/>
            <person name="Ichikawa N."/>
        </authorList>
    </citation>
    <scope>NUCLEOTIDE SEQUENCE [LARGE SCALE GENOMIC DNA]</scope>
    <source>
        <strain evidence="9 10">NBRC 109434</strain>
    </source>
</reference>
<feature type="transmembrane region" description="Helical" evidence="8">
    <location>
        <begin position="301"/>
        <end position="319"/>
    </location>
</feature>
<feature type="transmembrane region" description="Helical" evidence="8">
    <location>
        <begin position="362"/>
        <end position="384"/>
    </location>
</feature>
<dbReference type="RefSeq" id="WP_218866556.1">
    <property type="nucleotide sequence ID" value="NZ_BAABBJ010000003.1"/>
</dbReference>
<keyword evidence="6 8" id="KW-0472">Membrane</keyword>
<feature type="transmembrane region" description="Helical" evidence="8">
    <location>
        <begin position="103"/>
        <end position="122"/>
    </location>
</feature>
<keyword evidence="3" id="KW-1003">Cell membrane</keyword>
<feature type="region of interest" description="Disordered" evidence="7">
    <location>
        <begin position="1"/>
        <end position="36"/>
    </location>
</feature>
<comment type="similarity">
    <text evidence="2">Belongs to the UPF0324 family.</text>
</comment>
<dbReference type="GO" id="GO:0005886">
    <property type="term" value="C:plasma membrane"/>
    <property type="evidence" value="ECO:0007669"/>
    <property type="project" value="UniProtKB-SubCell"/>
</dbReference>
<dbReference type="Pfam" id="PF03601">
    <property type="entry name" value="Cons_hypoth698"/>
    <property type="match status" value="1"/>
</dbReference>
<feature type="transmembrane region" description="Helical" evidence="8">
    <location>
        <begin position="272"/>
        <end position="289"/>
    </location>
</feature>
<evidence type="ECO:0000256" key="1">
    <source>
        <dbReference type="ARBA" id="ARBA00004651"/>
    </source>
</evidence>
<dbReference type="AlphaFoldDB" id="A0A512PCS5"/>
<evidence type="ECO:0000256" key="8">
    <source>
        <dbReference type="SAM" id="Phobius"/>
    </source>
</evidence>
<feature type="transmembrane region" description="Helical" evidence="8">
    <location>
        <begin position="128"/>
        <end position="145"/>
    </location>
</feature>
<dbReference type="PANTHER" id="PTHR30106:SF2">
    <property type="entry name" value="UPF0324 INNER MEMBRANE PROTEIN YEIH"/>
    <property type="match status" value="1"/>
</dbReference>
<proteinExistence type="inferred from homology"/>
<organism evidence="9 10">
    <name type="scientific">Cellulomonas soli</name>
    <dbReference type="NCBI Taxonomy" id="931535"/>
    <lineage>
        <taxon>Bacteria</taxon>
        <taxon>Bacillati</taxon>
        <taxon>Actinomycetota</taxon>
        <taxon>Actinomycetes</taxon>
        <taxon>Micrococcales</taxon>
        <taxon>Cellulomonadaceae</taxon>
        <taxon>Cellulomonas</taxon>
    </lineage>
</organism>
<evidence type="ECO:0000256" key="7">
    <source>
        <dbReference type="SAM" id="MobiDB-lite"/>
    </source>
</evidence>
<comment type="caution">
    <text evidence="9">The sequence shown here is derived from an EMBL/GenBank/DDBJ whole genome shotgun (WGS) entry which is preliminary data.</text>
</comment>
<evidence type="ECO:0000256" key="2">
    <source>
        <dbReference type="ARBA" id="ARBA00007977"/>
    </source>
</evidence>
<feature type="transmembrane region" description="Helical" evidence="8">
    <location>
        <begin position="43"/>
        <end position="66"/>
    </location>
</feature>
<dbReference type="PANTHER" id="PTHR30106">
    <property type="entry name" value="INNER MEMBRANE PROTEIN YEIH-RELATED"/>
    <property type="match status" value="1"/>
</dbReference>
<evidence type="ECO:0000256" key="4">
    <source>
        <dbReference type="ARBA" id="ARBA00022692"/>
    </source>
</evidence>
<gene>
    <name evidence="9" type="ORF">CSO01_17160</name>
</gene>
<keyword evidence="10" id="KW-1185">Reference proteome</keyword>
<evidence type="ECO:0000313" key="10">
    <source>
        <dbReference type="Proteomes" id="UP000321798"/>
    </source>
</evidence>
<keyword evidence="5 8" id="KW-1133">Transmembrane helix</keyword>
<sequence length="389" mass="37926">MTSTTVRPGGPAARRGPDSQGTPADATGGPASSPSVRPARARVTAVVVLVVVLLVGVAARVVGVAAPGAPTLLVALGLGILVRSVGLVPAAADNALRWCSSRLLRLAVAVLGLRLSLADLGTVGPAELGVLVVTVAVTFGGTLGAGHLLRVPRDLRLLVATGFSICGAAAVAGMSTVLRGGRGPTGAVAPDGSAPEAAGSRVDDDVALAVALVTLYGSLALVALPLLAHVLALPDRTAGLWIGISVHEVAQVVAAGATVSAAALTVAVVAKLARVVLLAPLVAGAGAVRRRGAPVAVGRRPAWVPPFVVAFVVLVGVRSTGVLPAAVLGAADVATTVALTASLAALGTQVRIGRLVRGGGRPLLLGAIATLLVTGTGLVGLLLIGDGAA</sequence>
<protein>
    <submittedName>
        <fullName evidence="9">Uncharacterized protein</fullName>
    </submittedName>
</protein>